<dbReference type="Gene3D" id="3.40.50.150">
    <property type="entry name" value="Vaccinia Virus protein VP39"/>
    <property type="match status" value="1"/>
</dbReference>
<dbReference type="Gene3D" id="3.40.5.100">
    <property type="match status" value="1"/>
</dbReference>
<dbReference type="OrthoDB" id="8300214at2759"/>
<sequence>MSSCGKSPQASCDLDVIESMKEYYGKEVKTKDSCATGVNALTFSPEVRKIVREAFADVHDEVTVSWNLQELHFYDYHTQKFGYSPLGYLLPKNVDFSLSNQGYIEKLVEGYGGELYFSDMYTDTKQTDEMKKDKVLWGEGIGGALLWDELYQLAAEIGFSSPRLVTAKPVDTSQFSDRIDSARYVAVTYRLFKLPAQGAGGPCHVSYKGDIAGCQERLKLDDVTVFEKNEEKVVDSELATILTTSRFKQSFNITNAPDATPETKDPKVNPFKLLDERCAKPCVQGACAP</sequence>
<accession>A0A2T7PF24</accession>
<proteinExistence type="predicted"/>
<gene>
    <name evidence="1" type="ORF">C0Q70_07444</name>
</gene>
<comment type="caution">
    <text evidence="1">The sequence shown here is derived from an EMBL/GenBank/DDBJ whole genome shotgun (WGS) entry which is preliminary data.</text>
</comment>
<dbReference type="InterPro" id="IPR029063">
    <property type="entry name" value="SAM-dependent_MTases_sf"/>
</dbReference>
<dbReference type="STRING" id="400727.A0A2T7PF24"/>
<dbReference type="EMBL" id="PZQS01000004">
    <property type="protein sequence ID" value="PVD32018.1"/>
    <property type="molecule type" value="Genomic_DNA"/>
</dbReference>
<dbReference type="AlphaFoldDB" id="A0A2T7PF24"/>
<keyword evidence="2" id="KW-1185">Reference proteome</keyword>
<organism evidence="1 2">
    <name type="scientific">Pomacea canaliculata</name>
    <name type="common">Golden apple snail</name>
    <dbReference type="NCBI Taxonomy" id="400727"/>
    <lineage>
        <taxon>Eukaryota</taxon>
        <taxon>Metazoa</taxon>
        <taxon>Spiralia</taxon>
        <taxon>Lophotrochozoa</taxon>
        <taxon>Mollusca</taxon>
        <taxon>Gastropoda</taxon>
        <taxon>Caenogastropoda</taxon>
        <taxon>Architaenioglossa</taxon>
        <taxon>Ampullarioidea</taxon>
        <taxon>Ampullariidae</taxon>
        <taxon>Pomacea</taxon>
    </lineage>
</organism>
<dbReference type="Proteomes" id="UP000245119">
    <property type="component" value="Linkage Group LG4"/>
</dbReference>
<reference evidence="1 2" key="1">
    <citation type="submission" date="2018-04" db="EMBL/GenBank/DDBJ databases">
        <title>The genome of golden apple snail Pomacea canaliculata provides insight into stress tolerance and invasive adaptation.</title>
        <authorList>
            <person name="Liu C."/>
            <person name="Liu B."/>
            <person name="Ren Y."/>
            <person name="Zhang Y."/>
            <person name="Wang H."/>
            <person name="Li S."/>
            <person name="Jiang F."/>
            <person name="Yin L."/>
            <person name="Zhang G."/>
            <person name="Qian W."/>
            <person name="Fan W."/>
        </authorList>
    </citation>
    <scope>NUCLEOTIDE SEQUENCE [LARGE SCALE GENOMIC DNA]</scope>
    <source>
        <strain evidence="1">SZHN2017</strain>
        <tissue evidence="1">Muscle</tissue>
    </source>
</reference>
<protein>
    <submittedName>
        <fullName evidence="1">Uncharacterized protein</fullName>
    </submittedName>
</protein>
<name>A0A2T7PF24_POMCA</name>
<evidence type="ECO:0000313" key="2">
    <source>
        <dbReference type="Proteomes" id="UP000245119"/>
    </source>
</evidence>
<evidence type="ECO:0000313" key="1">
    <source>
        <dbReference type="EMBL" id="PVD32018.1"/>
    </source>
</evidence>